<reference evidence="2 3" key="1">
    <citation type="submission" date="2017-03" db="EMBL/GenBank/DDBJ databases">
        <title>Complete genome sequence of the novel DNRA strain Pseudomonas sp. S-6-2 isolated from Chinese polluted river sediment. Journal of Biotechnology.</title>
        <authorList>
            <person name="Li J."/>
            <person name="Xiang F."/>
            <person name="Wang L."/>
            <person name="Xi L."/>
            <person name="Liu J."/>
        </authorList>
    </citation>
    <scope>NUCLEOTIDE SEQUENCE [LARGE SCALE GENOMIC DNA]</scope>
    <source>
        <strain evidence="2 3">S-6-2</strain>
    </source>
</reference>
<sequence>MFRLASILMLCGCASLAAASDPVRLNTDIFPPYQVKEGDQLGGSSVTALSCIFKALAQPYEIRVLPWERAIHEVSQGRADGFFSATRTRRANEFAQLSAPLALEKWYWYSNNPEHPLEPRRTSDPQLKIGGIRGSNQVAWLEKQGVEVNTLVGNTRQLLQLLERGRIDAFLADQRTLRIELTPLPLGLRPRHQHFQQYTNLGVYFADDFLHRHPSFLSRFNDEVFHCIPEMATLTAEERERIQVLHQQLFADWPGKPEIIEAVLEQNRRHQQLDVTRIIQLDQQWIAETSQHERPLINSVLAHPLSHWLTDQQIRHNGLITEVMVTDYLGLNVAVSEITTDYWQGDEAKFTESFFASNTTPFMGPLEYDQSTQGFQVHVSSQIIDPISGKVVGVLVIGLDIELALRMNGISGEL</sequence>
<dbReference type="Gene3D" id="3.40.190.10">
    <property type="entry name" value="Periplasmic binding protein-like II"/>
    <property type="match status" value="2"/>
</dbReference>
<evidence type="ECO:0000313" key="3">
    <source>
        <dbReference type="Proteomes" id="UP000243488"/>
    </source>
</evidence>
<accession>A0A1V0B4X2</accession>
<keyword evidence="1" id="KW-0732">Signal</keyword>
<name>A0A1V0B4X2_9GAMM</name>
<protein>
    <submittedName>
        <fullName evidence="2">Uncharacterized protein</fullName>
    </submittedName>
</protein>
<dbReference type="EMBL" id="CP020100">
    <property type="protein sequence ID" value="AQZ94986.1"/>
    <property type="molecule type" value="Genomic_DNA"/>
</dbReference>
<dbReference type="KEGG" id="ppha:BVH74_09590"/>
<dbReference type="Proteomes" id="UP000243488">
    <property type="component" value="Chromosome"/>
</dbReference>
<evidence type="ECO:0000313" key="2">
    <source>
        <dbReference type="EMBL" id="AQZ94986.1"/>
    </source>
</evidence>
<evidence type="ECO:0000256" key="1">
    <source>
        <dbReference type="SAM" id="SignalP"/>
    </source>
</evidence>
<dbReference type="RefSeq" id="WP_080049855.1">
    <property type="nucleotide sequence ID" value="NZ_CP020100.1"/>
</dbReference>
<organism evidence="2 3">
    <name type="scientific">Halopseudomonas phragmitis</name>
    <dbReference type="NCBI Taxonomy" id="1931241"/>
    <lineage>
        <taxon>Bacteria</taxon>
        <taxon>Pseudomonadati</taxon>
        <taxon>Pseudomonadota</taxon>
        <taxon>Gammaproteobacteria</taxon>
        <taxon>Pseudomonadales</taxon>
        <taxon>Pseudomonadaceae</taxon>
        <taxon>Halopseudomonas</taxon>
    </lineage>
</organism>
<dbReference type="PANTHER" id="PTHR38834">
    <property type="entry name" value="PERIPLASMIC SUBSTRATE BINDING PROTEIN FAMILY 3"/>
    <property type="match status" value="1"/>
</dbReference>
<dbReference type="STRING" id="1931241.BVH74_09590"/>
<dbReference type="SUPFAM" id="SSF53850">
    <property type="entry name" value="Periplasmic binding protein-like II"/>
    <property type="match status" value="1"/>
</dbReference>
<gene>
    <name evidence="2" type="ORF">BVH74_09590</name>
</gene>
<dbReference type="AlphaFoldDB" id="A0A1V0B4X2"/>
<feature type="signal peptide" evidence="1">
    <location>
        <begin position="1"/>
        <end position="19"/>
    </location>
</feature>
<dbReference type="PANTHER" id="PTHR38834:SF3">
    <property type="entry name" value="SOLUTE-BINDING PROTEIN FAMILY 3_N-TERMINAL DOMAIN-CONTAINING PROTEIN"/>
    <property type="match status" value="1"/>
</dbReference>
<proteinExistence type="predicted"/>
<feature type="chain" id="PRO_5012662766" evidence="1">
    <location>
        <begin position="20"/>
        <end position="414"/>
    </location>
</feature>
<keyword evidence="3" id="KW-1185">Reference proteome</keyword>